<proteinExistence type="predicted"/>
<dbReference type="EMBL" id="KN837178">
    <property type="protein sequence ID" value="KIJ36473.1"/>
    <property type="molecule type" value="Genomic_DNA"/>
</dbReference>
<feature type="compositionally biased region" description="Pro residues" evidence="1">
    <location>
        <begin position="71"/>
        <end position="80"/>
    </location>
</feature>
<evidence type="ECO:0000256" key="1">
    <source>
        <dbReference type="SAM" id="MobiDB-lite"/>
    </source>
</evidence>
<protein>
    <submittedName>
        <fullName evidence="2">Unplaced genomic scaffold SPHSTscaffold_103, whole genome shotgun sequence</fullName>
    </submittedName>
</protein>
<keyword evidence="4" id="KW-1185">Reference proteome</keyword>
<gene>
    <name evidence="2" type="ORF">M422DRAFT_261232</name>
    <name evidence="3" type="ORF">M422DRAFT_261235</name>
</gene>
<dbReference type="AlphaFoldDB" id="A0A0C9VFW3"/>
<reference evidence="3 4" key="1">
    <citation type="submission" date="2014-06" db="EMBL/GenBank/DDBJ databases">
        <title>Evolutionary Origins and Diversification of the Mycorrhizal Mutualists.</title>
        <authorList>
            <consortium name="DOE Joint Genome Institute"/>
            <consortium name="Mycorrhizal Genomics Consortium"/>
            <person name="Kohler A."/>
            <person name="Kuo A."/>
            <person name="Nagy L.G."/>
            <person name="Floudas D."/>
            <person name="Copeland A."/>
            <person name="Barry K.W."/>
            <person name="Cichocki N."/>
            <person name="Veneault-Fourrey C."/>
            <person name="LaButti K."/>
            <person name="Lindquist E.A."/>
            <person name="Lipzen A."/>
            <person name="Lundell T."/>
            <person name="Morin E."/>
            <person name="Murat C."/>
            <person name="Riley R."/>
            <person name="Ohm R."/>
            <person name="Sun H."/>
            <person name="Tunlid A."/>
            <person name="Henrissat B."/>
            <person name="Grigoriev I.V."/>
            <person name="Hibbett D.S."/>
            <person name="Martin F."/>
        </authorList>
    </citation>
    <scope>NUCLEOTIDE SEQUENCE [LARGE SCALE GENOMIC DNA]</scope>
    <source>
        <strain evidence="3 4">SS14</strain>
    </source>
</reference>
<evidence type="ECO:0000313" key="4">
    <source>
        <dbReference type="Proteomes" id="UP000054279"/>
    </source>
</evidence>
<name>A0A0C9VFW3_SPHS4</name>
<dbReference type="HOGENOM" id="CLU_119668_0_0_1"/>
<evidence type="ECO:0000313" key="2">
    <source>
        <dbReference type="EMBL" id="KIJ36473.1"/>
    </source>
</evidence>
<dbReference type="Proteomes" id="UP000054279">
    <property type="component" value="Unassembled WGS sequence"/>
</dbReference>
<dbReference type="EMBL" id="KN837178">
    <property type="protein sequence ID" value="KIJ36475.1"/>
    <property type="molecule type" value="Genomic_DNA"/>
</dbReference>
<evidence type="ECO:0000313" key="3">
    <source>
        <dbReference type="EMBL" id="KIJ36475.1"/>
    </source>
</evidence>
<accession>A0A0C9VFW3</accession>
<feature type="region of interest" description="Disordered" evidence="1">
    <location>
        <begin position="16"/>
        <end position="81"/>
    </location>
</feature>
<feature type="compositionally biased region" description="Basic and acidic residues" evidence="1">
    <location>
        <begin position="58"/>
        <end position="67"/>
    </location>
</feature>
<organism evidence="3 4">
    <name type="scientific">Sphaerobolus stellatus (strain SS14)</name>
    <dbReference type="NCBI Taxonomy" id="990650"/>
    <lineage>
        <taxon>Eukaryota</taxon>
        <taxon>Fungi</taxon>
        <taxon>Dikarya</taxon>
        <taxon>Basidiomycota</taxon>
        <taxon>Agaricomycotina</taxon>
        <taxon>Agaricomycetes</taxon>
        <taxon>Phallomycetidae</taxon>
        <taxon>Geastrales</taxon>
        <taxon>Sphaerobolaceae</taxon>
        <taxon>Sphaerobolus</taxon>
    </lineage>
</organism>
<sequence>MSLQLYGGLLLTILRWGQQPEPRTSKHSRSLADSSSPNGPGAQDPSEGGDVNYANSDHPPKCHRNESRGSTPPPSTPPPQSRALIITMEASFTVFLPDIPADQRTLNSGPSNSNKPPRCKGTTQAEMYLAANHVQISKKVWVDGVINVTEAMESWPISNDSKTYTYIVDFSGSKLNLRIQLERTSITVGISYCSHND</sequence>